<dbReference type="EMBL" id="JAGVWD010000032">
    <property type="protein sequence ID" value="MBS3057419.1"/>
    <property type="molecule type" value="Genomic_DNA"/>
</dbReference>
<gene>
    <name evidence="2" type="ORF">J4415_02215</name>
</gene>
<dbReference type="Proteomes" id="UP000677687">
    <property type="component" value="Unassembled WGS sequence"/>
</dbReference>
<reference evidence="2" key="1">
    <citation type="submission" date="2021-03" db="EMBL/GenBank/DDBJ databases">
        <authorList>
            <person name="Jaffe A."/>
        </authorList>
    </citation>
    <scope>NUCLEOTIDE SEQUENCE</scope>
    <source>
        <strain evidence="2">RIFCSPHIGHO2_01_FULL_AR10_44_11</strain>
    </source>
</reference>
<dbReference type="AlphaFoldDB" id="A0A8T4KWA6"/>
<comment type="caution">
    <text evidence="2">The sequence shown here is derived from an EMBL/GenBank/DDBJ whole genome shotgun (WGS) entry which is preliminary data.</text>
</comment>
<dbReference type="Gene3D" id="3.40.50.1010">
    <property type="entry name" value="5'-nuclease"/>
    <property type="match status" value="1"/>
</dbReference>
<feature type="domain" description="PIN" evidence="1">
    <location>
        <begin position="19"/>
        <end position="139"/>
    </location>
</feature>
<name>A0A8T4KWA6_9ARCH</name>
<reference evidence="2" key="2">
    <citation type="submission" date="2021-05" db="EMBL/GenBank/DDBJ databases">
        <title>Protein family content uncovers lineage relationships and bacterial pathway maintenance mechanisms in DPANN archaea.</title>
        <authorList>
            <person name="Castelle C.J."/>
            <person name="Meheust R."/>
            <person name="Jaffe A.L."/>
            <person name="Seitz K."/>
            <person name="Gong X."/>
            <person name="Baker B.J."/>
            <person name="Banfield J.F."/>
        </authorList>
    </citation>
    <scope>NUCLEOTIDE SEQUENCE</scope>
    <source>
        <strain evidence="2">RIFCSPHIGHO2_01_FULL_AR10_44_11</strain>
    </source>
</reference>
<sequence>MPPKAFKFSFCFNPGMLRIYLDSNVFIAYIKSDMGKPYKLMYRDVEEFFRQCPQNYAIVLSDSAFEEIKKYAYYSEEAVMEFFKGLEIKTEVVAVGKNDARLTSELCKKGMHEADALHAALAINSKCDILLTFNKKHFRIVQNFIAVKEPNELME</sequence>
<dbReference type="InterPro" id="IPR002716">
    <property type="entry name" value="PIN_dom"/>
</dbReference>
<dbReference type="SUPFAM" id="SSF88723">
    <property type="entry name" value="PIN domain-like"/>
    <property type="match status" value="1"/>
</dbReference>
<evidence type="ECO:0000259" key="1">
    <source>
        <dbReference type="Pfam" id="PF01850"/>
    </source>
</evidence>
<accession>A0A8T4KWA6</accession>
<dbReference type="Pfam" id="PF01850">
    <property type="entry name" value="PIN"/>
    <property type="match status" value="1"/>
</dbReference>
<proteinExistence type="predicted"/>
<evidence type="ECO:0000313" key="3">
    <source>
        <dbReference type="Proteomes" id="UP000677687"/>
    </source>
</evidence>
<organism evidence="2 3">
    <name type="scientific">Candidatus Iainarchaeum sp</name>
    <dbReference type="NCBI Taxonomy" id="3101447"/>
    <lineage>
        <taxon>Archaea</taxon>
        <taxon>Candidatus Iainarchaeota</taxon>
        <taxon>Candidatus Iainarchaeia</taxon>
        <taxon>Candidatus Iainarchaeales</taxon>
        <taxon>Candidatus Iainarchaeaceae</taxon>
        <taxon>Candidatus Iainarchaeum</taxon>
    </lineage>
</organism>
<protein>
    <submittedName>
        <fullName evidence="2">PIN domain-containing protein</fullName>
    </submittedName>
</protein>
<dbReference type="InterPro" id="IPR029060">
    <property type="entry name" value="PIN-like_dom_sf"/>
</dbReference>
<evidence type="ECO:0000313" key="2">
    <source>
        <dbReference type="EMBL" id="MBS3057419.1"/>
    </source>
</evidence>